<evidence type="ECO:0000256" key="3">
    <source>
        <dbReference type="ARBA" id="ARBA00022448"/>
    </source>
</evidence>
<dbReference type="Proteomes" id="UP000887540">
    <property type="component" value="Unplaced"/>
</dbReference>
<comment type="similarity">
    <text evidence="2">Belongs to the NRAMP family.</text>
</comment>
<dbReference type="GO" id="GO:0015086">
    <property type="term" value="F:cadmium ion transmembrane transporter activity"/>
    <property type="evidence" value="ECO:0007669"/>
    <property type="project" value="TreeGrafter"/>
</dbReference>
<keyword evidence="6" id="KW-0472">Membrane</keyword>
<dbReference type="GO" id="GO:0010008">
    <property type="term" value="C:endosome membrane"/>
    <property type="evidence" value="ECO:0007669"/>
    <property type="project" value="TreeGrafter"/>
</dbReference>
<evidence type="ECO:0000313" key="7">
    <source>
        <dbReference type="Proteomes" id="UP000887540"/>
    </source>
</evidence>
<protein>
    <submittedName>
        <fullName evidence="8">Uncharacterized protein</fullName>
    </submittedName>
</protein>
<keyword evidence="3" id="KW-0813">Transport</keyword>
<evidence type="ECO:0000256" key="6">
    <source>
        <dbReference type="ARBA" id="ARBA00023136"/>
    </source>
</evidence>
<keyword evidence="5" id="KW-1133">Transmembrane helix</keyword>
<evidence type="ECO:0000313" key="8">
    <source>
        <dbReference type="WBParaSite" id="ACRNAN_scaffold10195.g31810.t1"/>
    </source>
</evidence>
<proteinExistence type="inferred from homology"/>
<dbReference type="PANTHER" id="PTHR11706:SF33">
    <property type="entry name" value="NATURAL RESISTANCE-ASSOCIATED MACROPHAGE PROTEIN 2"/>
    <property type="match status" value="1"/>
</dbReference>
<dbReference type="PANTHER" id="PTHR11706">
    <property type="entry name" value="SOLUTE CARRIER PROTEIN FAMILY 11 MEMBER"/>
    <property type="match status" value="1"/>
</dbReference>
<evidence type="ECO:0000256" key="2">
    <source>
        <dbReference type="ARBA" id="ARBA00006670"/>
    </source>
</evidence>
<dbReference type="GO" id="GO:0005384">
    <property type="term" value="F:manganese ion transmembrane transporter activity"/>
    <property type="evidence" value="ECO:0007669"/>
    <property type="project" value="TreeGrafter"/>
</dbReference>
<dbReference type="GO" id="GO:0005381">
    <property type="term" value="F:iron ion transmembrane transporter activity"/>
    <property type="evidence" value="ECO:0007669"/>
    <property type="project" value="TreeGrafter"/>
</dbReference>
<dbReference type="WBParaSite" id="ACRNAN_scaffold10195.g31810.t1">
    <property type="protein sequence ID" value="ACRNAN_scaffold10195.g31810.t1"/>
    <property type="gene ID" value="ACRNAN_scaffold10195.g31810"/>
</dbReference>
<accession>A0A914CF14</accession>
<dbReference type="AlphaFoldDB" id="A0A914CF14"/>
<keyword evidence="7" id="KW-1185">Reference proteome</keyword>
<sequence>MVKTSYSWMKNFDFMKLMRFMGPGFLMGIAYLDPGNLQSDIQSGIIAQYK</sequence>
<evidence type="ECO:0000256" key="4">
    <source>
        <dbReference type="ARBA" id="ARBA00022692"/>
    </source>
</evidence>
<dbReference type="GO" id="GO:0005886">
    <property type="term" value="C:plasma membrane"/>
    <property type="evidence" value="ECO:0007669"/>
    <property type="project" value="TreeGrafter"/>
</dbReference>
<keyword evidence="4" id="KW-0812">Transmembrane</keyword>
<dbReference type="InterPro" id="IPR001046">
    <property type="entry name" value="NRAMP_fam"/>
</dbReference>
<name>A0A914CF14_9BILA</name>
<reference evidence="8" key="1">
    <citation type="submission" date="2022-11" db="UniProtKB">
        <authorList>
            <consortium name="WormBaseParasite"/>
        </authorList>
    </citation>
    <scope>IDENTIFICATION</scope>
</reference>
<comment type="subcellular location">
    <subcellularLocation>
        <location evidence="1">Membrane</location>
        <topology evidence="1">Multi-pass membrane protein</topology>
    </subcellularLocation>
</comment>
<evidence type="ECO:0000256" key="1">
    <source>
        <dbReference type="ARBA" id="ARBA00004141"/>
    </source>
</evidence>
<organism evidence="7 8">
    <name type="scientific">Acrobeloides nanus</name>
    <dbReference type="NCBI Taxonomy" id="290746"/>
    <lineage>
        <taxon>Eukaryota</taxon>
        <taxon>Metazoa</taxon>
        <taxon>Ecdysozoa</taxon>
        <taxon>Nematoda</taxon>
        <taxon>Chromadorea</taxon>
        <taxon>Rhabditida</taxon>
        <taxon>Tylenchina</taxon>
        <taxon>Cephalobomorpha</taxon>
        <taxon>Cephaloboidea</taxon>
        <taxon>Cephalobidae</taxon>
        <taxon>Acrobeloides</taxon>
    </lineage>
</organism>
<evidence type="ECO:0000256" key="5">
    <source>
        <dbReference type="ARBA" id="ARBA00022989"/>
    </source>
</evidence>